<keyword evidence="4" id="KW-0326">Glycosidase</keyword>
<dbReference type="Proteomes" id="UP000245533">
    <property type="component" value="Unassembled WGS sequence"/>
</dbReference>
<keyword evidence="5" id="KW-0732">Signal</keyword>
<evidence type="ECO:0000256" key="1">
    <source>
        <dbReference type="ARBA" id="ARBA00005336"/>
    </source>
</evidence>
<dbReference type="InterPro" id="IPR036962">
    <property type="entry name" value="Glyco_hydro_3_N_sf"/>
</dbReference>
<organism evidence="7 8">
    <name type="scientific">Rhodohalobacter mucosus</name>
    <dbReference type="NCBI Taxonomy" id="2079485"/>
    <lineage>
        <taxon>Bacteria</taxon>
        <taxon>Pseudomonadati</taxon>
        <taxon>Balneolota</taxon>
        <taxon>Balneolia</taxon>
        <taxon>Balneolales</taxon>
        <taxon>Balneolaceae</taxon>
        <taxon>Rhodohalobacter</taxon>
    </lineage>
</organism>
<dbReference type="EMBL" id="QGGB01000006">
    <property type="protein sequence ID" value="PWN06600.1"/>
    <property type="molecule type" value="Genomic_DNA"/>
</dbReference>
<dbReference type="RefSeq" id="WP_109646715.1">
    <property type="nucleotide sequence ID" value="NZ_QGGB01000006.1"/>
</dbReference>
<feature type="signal peptide" evidence="5">
    <location>
        <begin position="1"/>
        <end position="24"/>
    </location>
</feature>
<feature type="domain" description="Fibronectin type III-like" evidence="6">
    <location>
        <begin position="670"/>
        <end position="740"/>
    </location>
</feature>
<gene>
    <name evidence="7" type="ORF">DDZ15_08770</name>
</gene>
<proteinExistence type="inferred from homology"/>
<evidence type="ECO:0000259" key="6">
    <source>
        <dbReference type="SMART" id="SM01217"/>
    </source>
</evidence>
<dbReference type="PANTHER" id="PTHR42715:SF10">
    <property type="entry name" value="BETA-GLUCOSIDASE"/>
    <property type="match status" value="1"/>
</dbReference>
<name>A0A316TQC7_9BACT</name>
<dbReference type="Pfam" id="PF00933">
    <property type="entry name" value="Glyco_hydro_3"/>
    <property type="match status" value="1"/>
</dbReference>
<dbReference type="InterPro" id="IPR017853">
    <property type="entry name" value="GH"/>
</dbReference>
<dbReference type="InterPro" id="IPR036881">
    <property type="entry name" value="Glyco_hydro_3_C_sf"/>
</dbReference>
<dbReference type="GO" id="GO:0008422">
    <property type="term" value="F:beta-glucosidase activity"/>
    <property type="evidence" value="ECO:0007669"/>
    <property type="project" value="UniProtKB-ARBA"/>
</dbReference>
<sequence>MNQKPFILTIIALLSLIISCSTDYEETTQSAAHMSVSEAKLDSLINLMTLDEKLNLIHASSSFTSGGIPRLGIPELVFSDGPHGVRHEHGRGWYALEDADDKATYLPVGICLASTWNKGLGYDYGEVLGNEAKERGKNVLLGPGINIIRSPLNGRNFEYLSEDPYLTGTMGVGYVKGLQDQGVAACPKHYTANNQETDRHNINAIISKRALHEIYLPAFKDVVQDGGAWSVMGAYNKVNGQYATHHEYLVNEVLKGEWGFDGVLLSDWASVKDTREALLYGTDIEMGTELLRDLNNPEYDEFYLAQPARELIESGEIEERYVDEKVRRILRLMHRSTAMNDHGPGKRNVEEHQQKALEVAREGIVLLKNDGLLPFNANEIQTIAVIGHNANRLFAERGGSSQVKPLYEVTPLEGIQTLVGDNAEVLYAEGYEPYYDESLFRGASGDAASQSRENMEDVELARSANEELMQEAVALAEQADAVIFVGGWIHGHEGMPWGEGTYDAEARDKLNLELIFGQEELIRQINRVNDNTAVVLMGGSNVEMSGWLPETSAYLHAWYPGMEGGTAIAEILFGEVNPSGKLPVTFADSHEMYPSHAVGEFPGNESVEYTEDIFVGYRYFDTEDKPVTFPFGFGLSYTTFELSDLNVAREDGTLLVQATVTNTGDRTGAEVVQVYVHHRDPSVERPMRELKGFEKVELEPGVSAIVTIELEESAFQYYHPEELEWVLEPGEYEIQVGSSSRDIKLRADIDL</sequence>
<dbReference type="InterPro" id="IPR019800">
    <property type="entry name" value="Glyco_hydro_3_AS"/>
</dbReference>
<dbReference type="InterPro" id="IPR026891">
    <property type="entry name" value="Fn3-like"/>
</dbReference>
<dbReference type="SUPFAM" id="SSF51445">
    <property type="entry name" value="(Trans)glycosidases"/>
    <property type="match status" value="1"/>
</dbReference>
<dbReference type="InterPro" id="IPR001764">
    <property type="entry name" value="Glyco_hydro_3_N"/>
</dbReference>
<dbReference type="Gene3D" id="3.20.20.300">
    <property type="entry name" value="Glycoside hydrolase, family 3, N-terminal domain"/>
    <property type="match status" value="1"/>
</dbReference>
<dbReference type="PRINTS" id="PR00133">
    <property type="entry name" value="GLHYDRLASE3"/>
</dbReference>
<dbReference type="PANTHER" id="PTHR42715">
    <property type="entry name" value="BETA-GLUCOSIDASE"/>
    <property type="match status" value="1"/>
</dbReference>
<evidence type="ECO:0000313" key="7">
    <source>
        <dbReference type="EMBL" id="PWN06600.1"/>
    </source>
</evidence>
<dbReference type="InterPro" id="IPR002772">
    <property type="entry name" value="Glyco_hydro_3_C"/>
</dbReference>
<protein>
    <submittedName>
        <fullName evidence="7">Glycosyl hydrolase</fullName>
    </submittedName>
</protein>
<keyword evidence="2 4" id="KW-0378">Hydrolase</keyword>
<dbReference type="OrthoDB" id="9805821at2"/>
<comment type="similarity">
    <text evidence="1 4">Belongs to the glycosyl hydrolase 3 family.</text>
</comment>
<dbReference type="PROSITE" id="PS00775">
    <property type="entry name" value="GLYCOSYL_HYDROL_F3"/>
    <property type="match status" value="1"/>
</dbReference>
<dbReference type="FunFam" id="2.60.40.10:FF:000495">
    <property type="entry name" value="Periplasmic beta-glucosidase"/>
    <property type="match status" value="1"/>
</dbReference>
<evidence type="ECO:0000256" key="3">
    <source>
        <dbReference type="ARBA" id="ARBA00023277"/>
    </source>
</evidence>
<dbReference type="Gene3D" id="2.60.40.10">
    <property type="entry name" value="Immunoglobulins"/>
    <property type="match status" value="1"/>
</dbReference>
<feature type="chain" id="PRO_5016308382" evidence="5">
    <location>
        <begin position="25"/>
        <end position="751"/>
    </location>
</feature>
<dbReference type="SUPFAM" id="SSF52279">
    <property type="entry name" value="Beta-D-glucan exohydrolase, C-terminal domain"/>
    <property type="match status" value="1"/>
</dbReference>
<reference evidence="7 8" key="1">
    <citation type="submission" date="2018-05" db="EMBL/GenBank/DDBJ databases">
        <title>Rhodohalobacter halophilus gen. nov., sp. nov., a moderately halophilic member of the family Balneolaceae.</title>
        <authorList>
            <person name="Liu Z.-W."/>
        </authorList>
    </citation>
    <scope>NUCLEOTIDE SEQUENCE [LARGE SCALE GENOMIC DNA]</scope>
    <source>
        <strain evidence="7 8">8A47</strain>
    </source>
</reference>
<dbReference type="SMART" id="SM01217">
    <property type="entry name" value="Fn3_like"/>
    <property type="match status" value="1"/>
</dbReference>
<dbReference type="Gene3D" id="3.40.50.1700">
    <property type="entry name" value="Glycoside hydrolase family 3 C-terminal domain"/>
    <property type="match status" value="1"/>
</dbReference>
<keyword evidence="3" id="KW-0119">Carbohydrate metabolism</keyword>
<dbReference type="InterPro" id="IPR050288">
    <property type="entry name" value="Cellulose_deg_GH3"/>
</dbReference>
<accession>A0A316TQC7</accession>
<dbReference type="Pfam" id="PF01915">
    <property type="entry name" value="Glyco_hydro_3_C"/>
    <property type="match status" value="1"/>
</dbReference>
<keyword evidence="8" id="KW-1185">Reference proteome</keyword>
<dbReference type="GO" id="GO:0005975">
    <property type="term" value="P:carbohydrate metabolic process"/>
    <property type="evidence" value="ECO:0007669"/>
    <property type="project" value="InterPro"/>
</dbReference>
<dbReference type="Pfam" id="PF14310">
    <property type="entry name" value="Fn3-like"/>
    <property type="match status" value="1"/>
</dbReference>
<dbReference type="AlphaFoldDB" id="A0A316TQC7"/>
<dbReference type="PROSITE" id="PS51257">
    <property type="entry name" value="PROKAR_LIPOPROTEIN"/>
    <property type="match status" value="1"/>
</dbReference>
<evidence type="ECO:0000256" key="2">
    <source>
        <dbReference type="ARBA" id="ARBA00022801"/>
    </source>
</evidence>
<evidence type="ECO:0000256" key="4">
    <source>
        <dbReference type="RuleBase" id="RU361161"/>
    </source>
</evidence>
<dbReference type="InterPro" id="IPR013783">
    <property type="entry name" value="Ig-like_fold"/>
</dbReference>
<comment type="caution">
    <text evidence="7">The sequence shown here is derived from an EMBL/GenBank/DDBJ whole genome shotgun (WGS) entry which is preliminary data.</text>
</comment>
<evidence type="ECO:0000313" key="8">
    <source>
        <dbReference type="Proteomes" id="UP000245533"/>
    </source>
</evidence>
<evidence type="ECO:0000256" key="5">
    <source>
        <dbReference type="SAM" id="SignalP"/>
    </source>
</evidence>